<evidence type="ECO:0000256" key="1">
    <source>
        <dbReference type="SAM" id="Phobius"/>
    </source>
</evidence>
<dbReference type="Proteomes" id="UP001163823">
    <property type="component" value="Chromosome 3"/>
</dbReference>
<name>A0AAD7Q9I3_QUISA</name>
<dbReference type="EMBL" id="JARAOO010000003">
    <property type="protein sequence ID" value="KAJ7977165.1"/>
    <property type="molecule type" value="Genomic_DNA"/>
</dbReference>
<keyword evidence="1 2" id="KW-0812">Transmembrane</keyword>
<organism evidence="2 3">
    <name type="scientific">Quillaja saponaria</name>
    <name type="common">Soap bark tree</name>
    <dbReference type="NCBI Taxonomy" id="32244"/>
    <lineage>
        <taxon>Eukaryota</taxon>
        <taxon>Viridiplantae</taxon>
        <taxon>Streptophyta</taxon>
        <taxon>Embryophyta</taxon>
        <taxon>Tracheophyta</taxon>
        <taxon>Spermatophyta</taxon>
        <taxon>Magnoliopsida</taxon>
        <taxon>eudicotyledons</taxon>
        <taxon>Gunneridae</taxon>
        <taxon>Pentapetalae</taxon>
        <taxon>rosids</taxon>
        <taxon>fabids</taxon>
        <taxon>Fabales</taxon>
        <taxon>Quillajaceae</taxon>
        <taxon>Quillaja</taxon>
    </lineage>
</organism>
<keyword evidence="1" id="KW-1133">Transmembrane helix</keyword>
<dbReference type="AlphaFoldDB" id="A0AAD7Q9I3"/>
<feature type="transmembrane region" description="Helical" evidence="1">
    <location>
        <begin position="99"/>
        <end position="122"/>
    </location>
</feature>
<dbReference type="KEGG" id="qsa:O6P43_006836"/>
<sequence length="140" mass="16331">MNPKHQNDCFESISLEGKNTGARMRFHQSNTQGDPEDDHCCCINIYVNNNVQGVCNSVLDGSEVKMRDPGVCLYFGDLKLGRRPIRTNYKNMFSQEIRLRLWLCILLLSGLLFLFLLLAFLLDNRYRYNNQYACREELKI</sequence>
<comment type="caution">
    <text evidence="2">The sequence shown here is derived from an EMBL/GenBank/DDBJ whole genome shotgun (WGS) entry which is preliminary data.</text>
</comment>
<keyword evidence="1" id="KW-0472">Membrane</keyword>
<evidence type="ECO:0000313" key="3">
    <source>
        <dbReference type="Proteomes" id="UP001163823"/>
    </source>
</evidence>
<proteinExistence type="predicted"/>
<accession>A0AAD7Q9I3</accession>
<reference evidence="2" key="1">
    <citation type="journal article" date="2023" name="Science">
        <title>Elucidation of the pathway for biosynthesis of saponin adjuvants from the soapbark tree.</title>
        <authorList>
            <person name="Reed J."/>
            <person name="Orme A."/>
            <person name="El-Demerdash A."/>
            <person name="Owen C."/>
            <person name="Martin L.B.B."/>
            <person name="Misra R.C."/>
            <person name="Kikuchi S."/>
            <person name="Rejzek M."/>
            <person name="Martin A.C."/>
            <person name="Harkess A."/>
            <person name="Leebens-Mack J."/>
            <person name="Louveau T."/>
            <person name="Stephenson M.J."/>
            <person name="Osbourn A."/>
        </authorList>
    </citation>
    <scope>NUCLEOTIDE SEQUENCE</scope>
    <source>
        <strain evidence="2">S10</strain>
    </source>
</reference>
<evidence type="ECO:0000313" key="2">
    <source>
        <dbReference type="EMBL" id="KAJ7977165.1"/>
    </source>
</evidence>
<gene>
    <name evidence="2" type="ORF">O6P43_006836</name>
</gene>
<protein>
    <submittedName>
        <fullName evidence="2">Transmembrane protein</fullName>
    </submittedName>
</protein>
<keyword evidence="3" id="KW-1185">Reference proteome</keyword>